<evidence type="ECO:0000313" key="8">
    <source>
        <dbReference type="EMBL" id="ENY73462.1"/>
    </source>
</evidence>
<feature type="transmembrane region" description="Helical" evidence="6">
    <location>
        <begin position="735"/>
        <end position="760"/>
    </location>
</feature>
<feature type="transmembrane region" description="Helical" evidence="6">
    <location>
        <begin position="244"/>
        <end position="267"/>
    </location>
</feature>
<feature type="transmembrane region" description="Helical" evidence="6">
    <location>
        <begin position="772"/>
        <end position="791"/>
    </location>
</feature>
<dbReference type="Proteomes" id="UP000023775">
    <property type="component" value="Unassembled WGS sequence"/>
</dbReference>
<dbReference type="Pfam" id="PF02687">
    <property type="entry name" value="FtsX"/>
    <property type="match status" value="1"/>
</dbReference>
<organism evidence="8 9">
    <name type="scientific">Aeromonas diversa CDC 2478-85</name>
    <dbReference type="NCBI Taxonomy" id="1268237"/>
    <lineage>
        <taxon>Bacteria</taxon>
        <taxon>Pseudomonadati</taxon>
        <taxon>Pseudomonadota</taxon>
        <taxon>Gammaproteobacteria</taxon>
        <taxon>Aeromonadales</taxon>
        <taxon>Aeromonadaceae</taxon>
        <taxon>Aeromonas</taxon>
    </lineage>
</organism>
<reference evidence="8 9" key="1">
    <citation type="journal article" date="2013" name="Genome Announc.">
        <title>Draft Genome Sequence of the Aeromonas diversa Type Strain.</title>
        <authorList>
            <person name="Farfan M."/>
            <person name="Spataro N."/>
            <person name="Sanglas A."/>
            <person name="Albarral V."/>
            <person name="Loren J.G."/>
            <person name="Bosch E."/>
            <person name="Fuste M.C."/>
        </authorList>
    </citation>
    <scope>NUCLEOTIDE SEQUENCE [LARGE SCALE GENOMIC DNA]</scope>
    <source>
        <strain evidence="8 9">2478-85</strain>
    </source>
</reference>
<dbReference type="GO" id="GO:0005886">
    <property type="term" value="C:plasma membrane"/>
    <property type="evidence" value="ECO:0007669"/>
    <property type="project" value="UniProtKB-SubCell"/>
</dbReference>
<dbReference type="RefSeq" id="WP_005347603.1">
    <property type="nucleotide sequence ID" value="NZ_APVG01000004.1"/>
</dbReference>
<feature type="transmembrane region" description="Helical" evidence="6">
    <location>
        <begin position="21"/>
        <end position="40"/>
    </location>
</feature>
<evidence type="ECO:0000256" key="2">
    <source>
        <dbReference type="ARBA" id="ARBA00022475"/>
    </source>
</evidence>
<feature type="transmembrane region" description="Helical" evidence="6">
    <location>
        <begin position="404"/>
        <end position="426"/>
    </location>
</feature>
<evidence type="ECO:0000256" key="1">
    <source>
        <dbReference type="ARBA" id="ARBA00004651"/>
    </source>
</evidence>
<evidence type="ECO:0000256" key="3">
    <source>
        <dbReference type="ARBA" id="ARBA00022692"/>
    </source>
</evidence>
<keyword evidence="3 6" id="KW-0812">Transmembrane</keyword>
<evidence type="ECO:0000256" key="6">
    <source>
        <dbReference type="SAM" id="Phobius"/>
    </source>
</evidence>
<dbReference type="PANTHER" id="PTHR30287">
    <property type="entry name" value="MEMBRANE COMPONENT OF PREDICTED ABC SUPERFAMILY METABOLITE UPTAKE TRANSPORTER"/>
    <property type="match status" value="1"/>
</dbReference>
<dbReference type="AlphaFoldDB" id="N9VDX8"/>
<keyword evidence="2" id="KW-1003">Cell membrane</keyword>
<sequence>MTQPLALRLLWREGWQGELRWFVLALALCVTCVVSVALLADRLDAGLKASGREFIGGDRVLVSPRALPQSRLDGWQQAGTRVQTTVSFNTMLFHQEAFQLASLRAVPSGFPFYGSLKRDPVVTLAPGTIWLSPRLMPLLGARVGDRVEVGNATLTVAATLLEEPDQGFSPFQLAPRALVHEADLVRIGALLPGSRQEWRYLLQAGRDQLPALDRTRPKEAGISWLTPESGDSRSGRTLANAERFFRLAALTGVLLGALAMAIAVRHFAERQTGMVALLKTLGATRATLWRLLGALLLGLTLIGGGIGLLLGLVVQGIALMTLQGLLPAELPPPSWRPFALAMAVALFITLMLSLIPFLRLLRIPPLRVLRKEVEADIAGHWAIPVGLLGLFLLVWGLMGDGLLALGLIGGMALLMGLLALLGLLLLRLGRGVGGPRSLRLAVGRMARERGRGLFQLAGFSLALLLLGLLWAVRSDLIGDIDRHLPADAPNRFLVNLMPEERIPVLALLKEAGAKTSDFYPMVRGRLTSIAGEAVASGGKPGREGIERELNFTTTETLPFGNRITAGEWRHGPGQVSVDAEVAARLGIRLGDTLGFTIEGRAFTATVTSLRAIRWDSLRPNFFMIFSPDLLAPFNLTWMGSYRLPAGAQSAELELVRHYPTVSLIDVEDLITRLSAVSAQVSRALALMLGLVTVAALLVLLAQTQASLAARRGELILMRTLGASGPLLSGMLSWELMITGAVAGLCAALIAEGGVLFLQVWWFSGSATWHPEIWMGLPLLGALLVTLVGQGWRRHLLGGTLSGRLRTMGQPL</sequence>
<evidence type="ECO:0000259" key="7">
    <source>
        <dbReference type="Pfam" id="PF02687"/>
    </source>
</evidence>
<accession>N9VDX8</accession>
<dbReference type="InterPro" id="IPR038766">
    <property type="entry name" value="Membrane_comp_ABC_pdt"/>
</dbReference>
<dbReference type="eggNOG" id="COG3127">
    <property type="taxonomic scope" value="Bacteria"/>
</dbReference>
<feature type="domain" description="ABC3 transporter permease C-terminal" evidence="7">
    <location>
        <begin position="248"/>
        <end position="365"/>
    </location>
</feature>
<feature type="transmembrane region" description="Helical" evidence="6">
    <location>
        <begin position="338"/>
        <end position="358"/>
    </location>
</feature>
<name>N9VDX8_9GAMM</name>
<comment type="subcellular location">
    <subcellularLocation>
        <location evidence="1">Cell membrane</location>
        <topology evidence="1">Multi-pass membrane protein</topology>
    </subcellularLocation>
</comment>
<gene>
    <name evidence="8" type="ORF">G114_02894</name>
</gene>
<proteinExistence type="predicted"/>
<comment type="caution">
    <text evidence="8">The sequence shown here is derived from an EMBL/GenBank/DDBJ whole genome shotgun (WGS) entry which is preliminary data.</text>
</comment>
<keyword evidence="9" id="KW-1185">Reference proteome</keyword>
<feature type="transmembrane region" description="Helical" evidence="6">
    <location>
        <begin position="288"/>
        <end position="318"/>
    </location>
</feature>
<dbReference type="PATRIC" id="fig|1268237.3.peg.567"/>
<dbReference type="OrthoDB" id="5292592at2"/>
<dbReference type="PANTHER" id="PTHR30287:SF1">
    <property type="entry name" value="INNER MEMBRANE PROTEIN"/>
    <property type="match status" value="1"/>
</dbReference>
<protein>
    <submittedName>
        <fullName evidence="8">ABC transporter permease</fullName>
    </submittedName>
</protein>
<evidence type="ECO:0000256" key="5">
    <source>
        <dbReference type="ARBA" id="ARBA00023136"/>
    </source>
</evidence>
<evidence type="ECO:0000313" key="9">
    <source>
        <dbReference type="Proteomes" id="UP000023775"/>
    </source>
</evidence>
<feature type="transmembrane region" description="Helical" evidence="6">
    <location>
        <begin position="683"/>
        <end position="701"/>
    </location>
</feature>
<evidence type="ECO:0000256" key="4">
    <source>
        <dbReference type="ARBA" id="ARBA00022989"/>
    </source>
</evidence>
<feature type="transmembrane region" description="Helical" evidence="6">
    <location>
        <begin position="453"/>
        <end position="472"/>
    </location>
</feature>
<keyword evidence="4 6" id="KW-1133">Transmembrane helix</keyword>
<feature type="transmembrane region" description="Helical" evidence="6">
    <location>
        <begin position="378"/>
        <end position="398"/>
    </location>
</feature>
<dbReference type="EMBL" id="APVG01000004">
    <property type="protein sequence ID" value="ENY73462.1"/>
    <property type="molecule type" value="Genomic_DNA"/>
</dbReference>
<keyword evidence="5 6" id="KW-0472">Membrane</keyword>
<dbReference type="InterPro" id="IPR003838">
    <property type="entry name" value="ABC3_permease_C"/>
</dbReference>